<protein>
    <submittedName>
        <fullName evidence="1">Uncharacterized protein</fullName>
    </submittedName>
</protein>
<evidence type="ECO:0000313" key="1">
    <source>
        <dbReference type="EMBL" id="PZX65809.1"/>
    </source>
</evidence>
<accession>A0A2W7SF66</accession>
<gene>
    <name evidence="1" type="ORF">LX80_00302</name>
</gene>
<comment type="caution">
    <text evidence="1">The sequence shown here is derived from an EMBL/GenBank/DDBJ whole genome shotgun (WGS) entry which is preliminary data.</text>
</comment>
<sequence>MKFRLFQYPGHINFTFVLVIGLMKNRIKDFATKLLLLLVALQVLNFSMDTIDFHPHKHRNTISDFNYLNSVVEYFDEIILGNKDAFPEYSKHNAKESQNIKHFDVKICQQVPFKLVPNHYIIQNTPYNNKNEFYSLMVIKEIIPPPPKVA</sequence>
<reference evidence="1 2" key="1">
    <citation type="submission" date="2018-06" db="EMBL/GenBank/DDBJ databases">
        <title>Genomic Encyclopedia of Archaeal and Bacterial Type Strains, Phase II (KMG-II): from individual species to whole genera.</title>
        <authorList>
            <person name="Goeker M."/>
        </authorList>
    </citation>
    <scope>NUCLEOTIDE SEQUENCE [LARGE SCALE GENOMIC DNA]</scope>
    <source>
        <strain evidence="1 2">DSM 23241</strain>
    </source>
</reference>
<dbReference type="EMBL" id="QKZV01000001">
    <property type="protein sequence ID" value="PZX65809.1"/>
    <property type="molecule type" value="Genomic_DNA"/>
</dbReference>
<name>A0A2W7SF66_9BACT</name>
<dbReference type="AlphaFoldDB" id="A0A2W7SF66"/>
<dbReference type="Proteomes" id="UP000249720">
    <property type="component" value="Unassembled WGS sequence"/>
</dbReference>
<keyword evidence="2" id="KW-1185">Reference proteome</keyword>
<evidence type="ECO:0000313" key="2">
    <source>
        <dbReference type="Proteomes" id="UP000249720"/>
    </source>
</evidence>
<proteinExistence type="predicted"/>
<organism evidence="1 2">
    <name type="scientific">Hydrotalea sandarakina</name>
    <dbReference type="NCBI Taxonomy" id="1004304"/>
    <lineage>
        <taxon>Bacteria</taxon>
        <taxon>Pseudomonadati</taxon>
        <taxon>Bacteroidota</taxon>
        <taxon>Chitinophagia</taxon>
        <taxon>Chitinophagales</taxon>
        <taxon>Chitinophagaceae</taxon>
        <taxon>Hydrotalea</taxon>
    </lineage>
</organism>